<name>A0A561WAE0_ACTTI</name>
<sequence length="123" mass="13539">MWADNAYTGLTDSTRNDLDLTFKVVKKPPNQIGFKVLPRLLWNLVRQVRPAMTDRLSRESGLPARDYAARSEAEADVGDLCRSGVEVPIRRQGAVTRSTGEVAVADDVALAAGTDIAGRRAWW</sequence>
<comment type="caution">
    <text evidence="1">The sequence shown here is derived from an EMBL/GenBank/DDBJ whole genome shotgun (WGS) entry which is preliminary data.</text>
</comment>
<organism evidence="1 2">
    <name type="scientific">Actinoplanes teichomyceticus</name>
    <dbReference type="NCBI Taxonomy" id="1867"/>
    <lineage>
        <taxon>Bacteria</taxon>
        <taxon>Bacillati</taxon>
        <taxon>Actinomycetota</taxon>
        <taxon>Actinomycetes</taxon>
        <taxon>Micromonosporales</taxon>
        <taxon>Micromonosporaceae</taxon>
        <taxon>Actinoplanes</taxon>
    </lineage>
</organism>
<proteinExistence type="predicted"/>
<dbReference type="Proteomes" id="UP000320239">
    <property type="component" value="Unassembled WGS sequence"/>
</dbReference>
<dbReference type="AlphaFoldDB" id="A0A561WAE0"/>
<evidence type="ECO:0000313" key="2">
    <source>
        <dbReference type="Proteomes" id="UP000320239"/>
    </source>
</evidence>
<evidence type="ECO:0000313" key="1">
    <source>
        <dbReference type="EMBL" id="TWG20825.1"/>
    </source>
</evidence>
<reference evidence="1 2" key="1">
    <citation type="submission" date="2019-06" db="EMBL/GenBank/DDBJ databases">
        <title>Sequencing the genomes of 1000 actinobacteria strains.</title>
        <authorList>
            <person name="Klenk H.-P."/>
        </authorList>
    </citation>
    <scope>NUCLEOTIDE SEQUENCE [LARGE SCALE GENOMIC DNA]</scope>
    <source>
        <strain evidence="1 2">DSM 43866</strain>
    </source>
</reference>
<gene>
    <name evidence="1" type="ORF">FHX34_103354</name>
</gene>
<accession>A0A561WAE0</accession>
<keyword evidence="2" id="KW-1185">Reference proteome</keyword>
<protein>
    <submittedName>
        <fullName evidence="1">Uncharacterized protein</fullName>
    </submittedName>
</protein>
<dbReference type="EMBL" id="VIWY01000003">
    <property type="protein sequence ID" value="TWG20825.1"/>
    <property type="molecule type" value="Genomic_DNA"/>
</dbReference>